<comment type="similarity">
    <text evidence="1">Belongs to the UPF0337 (CsbD) family.</text>
</comment>
<organism evidence="4 5">
    <name type="scientific">Methylorubrum extorquens</name>
    <name type="common">Methylobacterium dichloromethanicum</name>
    <name type="synonym">Methylobacterium extorquens</name>
    <dbReference type="NCBI Taxonomy" id="408"/>
    <lineage>
        <taxon>Bacteria</taxon>
        <taxon>Pseudomonadati</taxon>
        <taxon>Pseudomonadota</taxon>
        <taxon>Alphaproteobacteria</taxon>
        <taxon>Hyphomicrobiales</taxon>
        <taxon>Methylobacteriaceae</taxon>
        <taxon>Methylorubrum</taxon>
    </lineage>
</organism>
<dbReference type="Pfam" id="PF05532">
    <property type="entry name" value="CsbD"/>
    <property type="match status" value="1"/>
</dbReference>
<evidence type="ECO:0000256" key="1">
    <source>
        <dbReference type="ARBA" id="ARBA00009129"/>
    </source>
</evidence>
<dbReference type="Proteomes" id="UP000233769">
    <property type="component" value="Chromosome tk0001"/>
</dbReference>
<dbReference type="RefSeq" id="WP_012752055.1">
    <property type="nucleotide sequence ID" value="NZ_CP195989.1"/>
</dbReference>
<proteinExistence type="inferred from homology"/>
<keyword evidence="2" id="KW-0472">Membrane</keyword>
<reference evidence="5" key="1">
    <citation type="submission" date="2017-10" db="EMBL/GenBank/DDBJ databases">
        <authorList>
            <person name="Regsiter A."/>
            <person name="William W."/>
        </authorList>
    </citation>
    <scope>NUCLEOTIDE SEQUENCE [LARGE SCALE GENOMIC DNA]</scope>
</reference>
<dbReference type="InterPro" id="IPR008462">
    <property type="entry name" value="CsbD"/>
</dbReference>
<sequence>MVDTDRITGAAKEFGGKAQGAVGDLTGSKNDSVEGRFREAQGTAENLYGQAKDAVRHAADEVSDYAEDAYDRSRRTLREGSRDVGGYVSEAPGTSLLIAAAVGFGLGLLVSRL</sequence>
<evidence type="ECO:0000313" key="4">
    <source>
        <dbReference type="EMBL" id="SOR32658.1"/>
    </source>
</evidence>
<dbReference type="SUPFAM" id="SSF69047">
    <property type="entry name" value="Hypothetical protein YjbJ"/>
    <property type="match status" value="1"/>
</dbReference>
<evidence type="ECO:0000313" key="5">
    <source>
        <dbReference type="Proteomes" id="UP000233769"/>
    </source>
</evidence>
<evidence type="ECO:0000259" key="3">
    <source>
        <dbReference type="Pfam" id="PF05532"/>
    </source>
</evidence>
<dbReference type="AlphaFoldDB" id="A0A2N9AZD5"/>
<keyword evidence="2" id="KW-0812">Transmembrane</keyword>
<gene>
    <name evidence="4" type="ORF">TK0001_6099</name>
</gene>
<keyword evidence="2" id="KW-1133">Transmembrane helix</keyword>
<name>A0A2N9AZD5_METEX</name>
<dbReference type="PANTHER" id="PTHR34977:SF1">
    <property type="entry name" value="UPF0337 PROTEIN YJBJ"/>
    <property type="match status" value="1"/>
</dbReference>
<dbReference type="Gene3D" id="1.10.1470.10">
    <property type="entry name" value="YjbJ"/>
    <property type="match status" value="1"/>
</dbReference>
<dbReference type="InterPro" id="IPR050423">
    <property type="entry name" value="UPF0337_stress_rsp"/>
</dbReference>
<feature type="domain" description="CsbD-like" evidence="3">
    <location>
        <begin position="5"/>
        <end position="57"/>
    </location>
</feature>
<feature type="transmembrane region" description="Helical" evidence="2">
    <location>
        <begin position="91"/>
        <end position="110"/>
    </location>
</feature>
<dbReference type="PANTHER" id="PTHR34977">
    <property type="entry name" value="UPF0337 PROTEIN YJBJ"/>
    <property type="match status" value="1"/>
</dbReference>
<evidence type="ECO:0000256" key="2">
    <source>
        <dbReference type="SAM" id="Phobius"/>
    </source>
</evidence>
<accession>A0A2N9AZD5</accession>
<dbReference type="InterPro" id="IPR036629">
    <property type="entry name" value="YjbJ_sf"/>
</dbReference>
<dbReference type="EMBL" id="LT962688">
    <property type="protein sequence ID" value="SOR32658.1"/>
    <property type="molecule type" value="Genomic_DNA"/>
</dbReference>
<protein>
    <recommendedName>
        <fullName evidence="3">CsbD-like domain-containing protein</fullName>
    </recommendedName>
</protein>